<reference evidence="9 10" key="1">
    <citation type="submission" date="2019-02" db="EMBL/GenBank/DDBJ databases">
        <title>Deep-cultivation of Planctomycetes and their phenomic and genomic characterization uncovers novel biology.</title>
        <authorList>
            <person name="Wiegand S."/>
            <person name="Jogler M."/>
            <person name="Boedeker C."/>
            <person name="Pinto D."/>
            <person name="Vollmers J."/>
            <person name="Rivas-Marin E."/>
            <person name="Kohn T."/>
            <person name="Peeters S.H."/>
            <person name="Heuer A."/>
            <person name="Rast P."/>
            <person name="Oberbeckmann S."/>
            <person name="Bunk B."/>
            <person name="Jeske O."/>
            <person name="Meyerdierks A."/>
            <person name="Storesund J.E."/>
            <person name="Kallscheuer N."/>
            <person name="Luecker S."/>
            <person name="Lage O.M."/>
            <person name="Pohl T."/>
            <person name="Merkel B.J."/>
            <person name="Hornburger P."/>
            <person name="Mueller R.-W."/>
            <person name="Bruemmer F."/>
            <person name="Labrenz M."/>
            <person name="Spormann A.M."/>
            <person name="Op Den Camp H."/>
            <person name="Overmann J."/>
            <person name="Amann R."/>
            <person name="Jetten M.S.M."/>
            <person name="Mascher T."/>
            <person name="Medema M.H."/>
            <person name="Devos D.P."/>
            <person name="Kaster A.-K."/>
            <person name="Ovreas L."/>
            <person name="Rohde M."/>
            <person name="Galperin M.Y."/>
            <person name="Jogler C."/>
        </authorList>
    </citation>
    <scope>NUCLEOTIDE SEQUENCE [LARGE SCALE GENOMIC DNA]</scope>
    <source>
        <strain evidence="9 10">Pla52n</strain>
    </source>
</reference>
<dbReference type="GO" id="GO:0005886">
    <property type="term" value="C:plasma membrane"/>
    <property type="evidence" value="ECO:0007669"/>
    <property type="project" value="UniProtKB-SubCell"/>
</dbReference>
<dbReference type="EMBL" id="SJPN01000001">
    <property type="protein sequence ID" value="TWU08446.1"/>
    <property type="molecule type" value="Genomic_DNA"/>
</dbReference>
<feature type="transmembrane region" description="Helical" evidence="7">
    <location>
        <begin position="326"/>
        <end position="350"/>
    </location>
</feature>
<organism evidence="9 10">
    <name type="scientific">Stieleria varia</name>
    <dbReference type="NCBI Taxonomy" id="2528005"/>
    <lineage>
        <taxon>Bacteria</taxon>
        <taxon>Pseudomonadati</taxon>
        <taxon>Planctomycetota</taxon>
        <taxon>Planctomycetia</taxon>
        <taxon>Pirellulales</taxon>
        <taxon>Pirellulaceae</taxon>
        <taxon>Stieleria</taxon>
    </lineage>
</organism>
<keyword evidence="4 7" id="KW-1133">Transmembrane helix</keyword>
<feature type="region of interest" description="Disordered" evidence="6">
    <location>
        <begin position="385"/>
        <end position="405"/>
    </location>
</feature>
<feature type="compositionally biased region" description="Acidic residues" evidence="6">
    <location>
        <begin position="794"/>
        <end position="803"/>
    </location>
</feature>
<sequence length="821" mass="88818">MAKRRSFRSKYLRRMRWGIALLIVLAIPAMIHSKAAINSLLNLPSEWVPDSIPAKVDFNELSSRFDVGEILLFSWPGATLDSPELARVSAALQQISEEPETFDETLDVELTAETKKAIGELKAICGGEIPFHWARSGGDTLNQMTQAPLSLSVDASVARLKGFLVGPSGEQTCIISSLNPVGTVHRRQLMPALRDLIAGIADVDPATIAVVGGPREGADVDAASIRSVELFAPPSAILAAIICYICLRSVALTLAISVVAVIGEGLVLAIVYYSGMPMNAVLVALPPLVFVLTVSAGIHLSNYFLDAWQEFPDMSPARATRRALKAGIMPCFLASGTTVVGLGSLMLVRIEPIRLFGFAAAIGVIGTLALLLMVLPGAMILTKETKEKRDRRRAPPHPTEDEIPEDVPASAFSRWAYKTTRARLARPWPMIILFLVIGGVFSAGLFRLQTSVNLLRMFSPDSSIRTEYAWFEENVGPTSSADALLTFPPLTDDDNPLTRLAVVQNAHVSALKMDSVGGVLSAITFMRSVPTGRSIGASSRRAAMVKMLREPDGPLMKTNLIHRDSAAETWRISMRMWQKEDTNYSAELLEIEKAIEDSLDDAEVPVELTMTGHVAIVEEAQTILLDDLFRSFLTAFAVVAMVMMVLLRSVIGGLIAMIPNLFPTVALFGFMGLVGTPLDIGSVMTASVALGIAVDDTIHLLSRYGSRRARGIGQIRAAHGALAQCGWAMFQTTMVCGLSLMTYYFSDFVPTSQFSILMFGLLTAALFGDVFLAPSLMSSSLGRFLARTVGVDPEAELWSDEPSPEPIDARRIPARPTDSAQ</sequence>
<feature type="domain" description="Membrane transport protein MMPL" evidence="8">
    <location>
        <begin position="540"/>
        <end position="784"/>
    </location>
</feature>
<dbReference type="Gene3D" id="1.20.1640.10">
    <property type="entry name" value="Multidrug efflux transporter AcrB transmembrane domain"/>
    <property type="match status" value="2"/>
</dbReference>
<evidence type="ECO:0000256" key="6">
    <source>
        <dbReference type="SAM" id="MobiDB-lite"/>
    </source>
</evidence>
<protein>
    <submittedName>
        <fullName evidence="9">Bifunctional preprotein translocase subunit SecD/SecF</fullName>
    </submittedName>
</protein>
<accession>A0A5C6BB08</accession>
<dbReference type="Pfam" id="PF03176">
    <property type="entry name" value="MMPL"/>
    <property type="match status" value="2"/>
</dbReference>
<feature type="transmembrane region" description="Helical" evidence="7">
    <location>
        <begin position="356"/>
        <end position="382"/>
    </location>
</feature>
<proteinExistence type="predicted"/>
<dbReference type="PANTHER" id="PTHR33406:SF12">
    <property type="entry name" value="BLR2997 PROTEIN"/>
    <property type="match status" value="1"/>
</dbReference>
<feature type="transmembrane region" description="Helical" evidence="7">
    <location>
        <begin position="280"/>
        <end position="305"/>
    </location>
</feature>
<feature type="transmembrane region" description="Helical" evidence="7">
    <location>
        <begin position="428"/>
        <end position="448"/>
    </location>
</feature>
<feature type="transmembrane region" description="Helical" evidence="7">
    <location>
        <begin position="680"/>
        <end position="701"/>
    </location>
</feature>
<dbReference type="PANTHER" id="PTHR33406">
    <property type="entry name" value="MEMBRANE PROTEIN MJ1562-RELATED"/>
    <property type="match status" value="1"/>
</dbReference>
<evidence type="ECO:0000256" key="4">
    <source>
        <dbReference type="ARBA" id="ARBA00022989"/>
    </source>
</evidence>
<comment type="subcellular location">
    <subcellularLocation>
        <location evidence="1">Cell membrane</location>
        <topology evidence="1">Multi-pass membrane protein</topology>
    </subcellularLocation>
</comment>
<feature type="transmembrane region" description="Helical" evidence="7">
    <location>
        <begin position="721"/>
        <end position="744"/>
    </location>
</feature>
<dbReference type="OrthoDB" id="2112773at2"/>
<feature type="transmembrane region" description="Helical" evidence="7">
    <location>
        <begin position="628"/>
        <end position="647"/>
    </location>
</feature>
<evidence type="ECO:0000256" key="3">
    <source>
        <dbReference type="ARBA" id="ARBA00022692"/>
    </source>
</evidence>
<feature type="region of interest" description="Disordered" evidence="6">
    <location>
        <begin position="794"/>
        <end position="821"/>
    </location>
</feature>
<evidence type="ECO:0000313" key="10">
    <source>
        <dbReference type="Proteomes" id="UP000320176"/>
    </source>
</evidence>
<feature type="transmembrane region" description="Helical" evidence="7">
    <location>
        <begin position="254"/>
        <end position="274"/>
    </location>
</feature>
<feature type="transmembrane region" description="Helical" evidence="7">
    <location>
        <begin position="654"/>
        <end position="674"/>
    </location>
</feature>
<dbReference type="Proteomes" id="UP000320176">
    <property type="component" value="Unassembled WGS sequence"/>
</dbReference>
<keyword evidence="10" id="KW-1185">Reference proteome</keyword>
<dbReference type="SUPFAM" id="SSF82866">
    <property type="entry name" value="Multidrug efflux transporter AcrB transmembrane domain"/>
    <property type="match status" value="2"/>
</dbReference>
<dbReference type="InterPro" id="IPR050545">
    <property type="entry name" value="Mycobact_MmpL"/>
</dbReference>
<feature type="transmembrane region" description="Helical" evidence="7">
    <location>
        <begin position="230"/>
        <end position="247"/>
    </location>
</feature>
<evidence type="ECO:0000256" key="5">
    <source>
        <dbReference type="ARBA" id="ARBA00023136"/>
    </source>
</evidence>
<evidence type="ECO:0000256" key="1">
    <source>
        <dbReference type="ARBA" id="ARBA00004651"/>
    </source>
</evidence>
<dbReference type="InterPro" id="IPR004869">
    <property type="entry name" value="MMPL_dom"/>
</dbReference>
<keyword evidence="3 7" id="KW-0812">Transmembrane</keyword>
<evidence type="ECO:0000313" key="9">
    <source>
        <dbReference type="EMBL" id="TWU08446.1"/>
    </source>
</evidence>
<feature type="domain" description="Membrane transport protein MMPL" evidence="8">
    <location>
        <begin position="188"/>
        <end position="415"/>
    </location>
</feature>
<dbReference type="RefSeq" id="WP_146518488.1">
    <property type="nucleotide sequence ID" value="NZ_CP151726.1"/>
</dbReference>
<evidence type="ECO:0000259" key="8">
    <source>
        <dbReference type="Pfam" id="PF03176"/>
    </source>
</evidence>
<keyword evidence="2" id="KW-1003">Cell membrane</keyword>
<feature type="transmembrane region" description="Helical" evidence="7">
    <location>
        <begin position="756"/>
        <end position="777"/>
    </location>
</feature>
<name>A0A5C6BB08_9BACT</name>
<comment type="caution">
    <text evidence="9">The sequence shown here is derived from an EMBL/GenBank/DDBJ whole genome shotgun (WGS) entry which is preliminary data.</text>
</comment>
<keyword evidence="5 7" id="KW-0472">Membrane</keyword>
<dbReference type="AlphaFoldDB" id="A0A5C6BB08"/>
<evidence type="ECO:0000256" key="7">
    <source>
        <dbReference type="SAM" id="Phobius"/>
    </source>
</evidence>
<evidence type="ECO:0000256" key="2">
    <source>
        <dbReference type="ARBA" id="ARBA00022475"/>
    </source>
</evidence>
<gene>
    <name evidence="9" type="ORF">Pla52n_10290</name>
</gene>